<evidence type="ECO:0000256" key="4">
    <source>
        <dbReference type="ARBA" id="ARBA00022801"/>
    </source>
</evidence>
<dbReference type="AlphaFoldDB" id="A0A1S3KGB4"/>
<dbReference type="InterPro" id="IPR020084">
    <property type="entry name" value="NUDIX_hydrolase_CS"/>
</dbReference>
<dbReference type="EC" id="3.6.1.64" evidence="9"/>
<evidence type="ECO:0000256" key="11">
    <source>
        <dbReference type="ARBA" id="ARBA00041450"/>
    </source>
</evidence>
<evidence type="ECO:0000256" key="6">
    <source>
        <dbReference type="ARBA" id="ARBA00023080"/>
    </source>
</evidence>
<reference evidence="21" key="1">
    <citation type="submission" date="2025-08" db="UniProtKB">
        <authorList>
            <consortium name="RefSeq"/>
        </authorList>
    </citation>
    <scope>IDENTIFICATION</scope>
    <source>
        <tissue evidence="21">Gonads</tissue>
    </source>
</reference>
<gene>
    <name evidence="21" type="primary">LOC106181443</name>
</gene>
<dbReference type="PANTHER" id="PTHR31699">
    <property type="entry name" value="NUDIX T16 FAMILY MEMBER"/>
    <property type="match status" value="1"/>
</dbReference>
<accession>A0A1S3KGB4</accession>
<evidence type="ECO:0000256" key="9">
    <source>
        <dbReference type="ARBA" id="ARBA00038899"/>
    </source>
</evidence>
<dbReference type="SUPFAM" id="SSF55811">
    <property type="entry name" value="Nudix"/>
    <property type="match status" value="1"/>
</dbReference>
<dbReference type="Gene3D" id="3.90.79.10">
    <property type="entry name" value="Nucleoside Triphosphate Pyrophosphohydrolase"/>
    <property type="match status" value="1"/>
</dbReference>
<comment type="subcellular location">
    <subcellularLocation>
        <location evidence="2">Nucleus</location>
        <location evidence="2">Nucleolus</location>
    </subcellularLocation>
    <subcellularLocation>
        <location evidence="3">Nucleus</location>
        <location evidence="3">Nucleoplasm</location>
    </subcellularLocation>
</comment>
<evidence type="ECO:0000256" key="16">
    <source>
        <dbReference type="ARBA" id="ARBA00047875"/>
    </source>
</evidence>
<organism evidence="20 21">
    <name type="scientific">Lingula anatina</name>
    <name type="common">Brachiopod</name>
    <name type="synonym">Lingula unguis</name>
    <dbReference type="NCBI Taxonomy" id="7574"/>
    <lineage>
        <taxon>Eukaryota</taxon>
        <taxon>Metazoa</taxon>
        <taxon>Spiralia</taxon>
        <taxon>Lophotrochozoa</taxon>
        <taxon>Brachiopoda</taxon>
        <taxon>Linguliformea</taxon>
        <taxon>Lingulata</taxon>
        <taxon>Lingulida</taxon>
        <taxon>Linguloidea</taxon>
        <taxon>Lingulidae</taxon>
        <taxon>Lingula</taxon>
    </lineage>
</organism>
<dbReference type="Proteomes" id="UP000085678">
    <property type="component" value="Unplaced"/>
</dbReference>
<dbReference type="InterPro" id="IPR015797">
    <property type="entry name" value="NUDIX_hydrolase-like_dom_sf"/>
</dbReference>
<dbReference type="InParanoid" id="A0A1S3KGB4"/>
<comment type="catalytic activity">
    <reaction evidence="17">
        <text>dIDP + H2O = dIMP + phosphate + H(+)</text>
        <dbReference type="Rhea" id="RHEA:35211"/>
        <dbReference type="ChEBI" id="CHEBI:15377"/>
        <dbReference type="ChEBI" id="CHEBI:15378"/>
        <dbReference type="ChEBI" id="CHEBI:43474"/>
        <dbReference type="ChEBI" id="CHEBI:61194"/>
        <dbReference type="ChEBI" id="CHEBI:62286"/>
        <dbReference type="EC" id="3.6.1.64"/>
    </reaction>
    <physiologicalReaction direction="left-to-right" evidence="17">
        <dbReference type="Rhea" id="RHEA:35212"/>
    </physiologicalReaction>
</comment>
<evidence type="ECO:0000256" key="5">
    <source>
        <dbReference type="ARBA" id="ARBA00022884"/>
    </source>
</evidence>
<dbReference type="GO" id="GO:0030515">
    <property type="term" value="F:snoRNA binding"/>
    <property type="evidence" value="ECO:0007669"/>
    <property type="project" value="TreeGrafter"/>
</dbReference>
<comment type="catalytic activity">
    <reaction evidence="16">
        <text>IDP + H2O = IMP + phosphate + H(+)</text>
        <dbReference type="Rhea" id="RHEA:35207"/>
        <dbReference type="ChEBI" id="CHEBI:15377"/>
        <dbReference type="ChEBI" id="CHEBI:15378"/>
        <dbReference type="ChEBI" id="CHEBI:43474"/>
        <dbReference type="ChEBI" id="CHEBI:58053"/>
        <dbReference type="ChEBI" id="CHEBI:58280"/>
        <dbReference type="EC" id="3.6.1.64"/>
    </reaction>
    <physiologicalReaction direction="left-to-right" evidence="16">
        <dbReference type="Rhea" id="RHEA:35208"/>
    </physiologicalReaction>
</comment>
<comment type="catalytic activity">
    <reaction evidence="15">
        <text>a 5'-end (N(7)-methyl 5'-triphosphoguanosine)-ribonucleoside in mRNA + H2O = N(7)-methyl-GDP + a 5'-end phospho-ribonucleoside in mRNA + 2 H(+)</text>
        <dbReference type="Rhea" id="RHEA:67484"/>
        <dbReference type="Rhea" id="RHEA-COMP:15692"/>
        <dbReference type="Rhea" id="RHEA-COMP:17167"/>
        <dbReference type="ChEBI" id="CHEBI:15377"/>
        <dbReference type="ChEBI" id="CHEBI:15378"/>
        <dbReference type="ChEBI" id="CHEBI:63714"/>
        <dbReference type="ChEBI" id="CHEBI:138282"/>
        <dbReference type="ChEBI" id="CHEBI:156461"/>
        <dbReference type="EC" id="3.6.1.62"/>
    </reaction>
    <physiologicalReaction direction="left-to-right" evidence="15">
        <dbReference type="Rhea" id="RHEA:67485"/>
    </physiologicalReaction>
</comment>
<evidence type="ECO:0000256" key="18">
    <source>
        <dbReference type="SAM" id="SignalP"/>
    </source>
</evidence>
<evidence type="ECO:0000313" key="20">
    <source>
        <dbReference type="Proteomes" id="UP000085678"/>
    </source>
</evidence>
<evidence type="ECO:0000256" key="14">
    <source>
        <dbReference type="ARBA" id="ARBA00043162"/>
    </source>
</evidence>
<keyword evidence="6" id="KW-0546">Nucleotide metabolism</keyword>
<comment type="cofactor">
    <cofactor evidence="1">
        <name>Co(2+)</name>
        <dbReference type="ChEBI" id="CHEBI:48828"/>
    </cofactor>
</comment>
<evidence type="ECO:0000256" key="15">
    <source>
        <dbReference type="ARBA" id="ARBA00047661"/>
    </source>
</evidence>
<evidence type="ECO:0000256" key="2">
    <source>
        <dbReference type="ARBA" id="ARBA00004604"/>
    </source>
</evidence>
<evidence type="ECO:0000259" key="19">
    <source>
        <dbReference type="PROSITE" id="PS51462"/>
    </source>
</evidence>
<evidence type="ECO:0000256" key="8">
    <source>
        <dbReference type="ARBA" id="ARBA00038173"/>
    </source>
</evidence>
<dbReference type="PROSITE" id="PS51462">
    <property type="entry name" value="NUDIX"/>
    <property type="match status" value="1"/>
</dbReference>
<keyword evidence="20" id="KW-1185">Reference proteome</keyword>
<dbReference type="GO" id="GO:1990003">
    <property type="term" value="F:IDP phosphatase activity"/>
    <property type="evidence" value="ECO:0007669"/>
    <property type="project" value="UniProtKB-EC"/>
</dbReference>
<dbReference type="InterPro" id="IPR000086">
    <property type="entry name" value="NUDIX_hydrolase_dom"/>
</dbReference>
<sequence>MAKHYFKVFFFSCLQALKTSSACWLQTENCGEPDVSEWGVLTATEGYGRPDSQEDYEQISYEDAMGKTWGKNGEKPYRHAAHAMIYAPDGKKLWDMYENKAVILMMMRFDGYIGFPGGIMDDGETVEFGLNRELEEEIGLDPTRHSFTKEDHVLSYVTHNKRLLLHFYCKKVTLEECLEIEKRTIDADEYGWEVLGPIRVPMFTLNDNERGLPIFLSNKFIGNAKEELLYCIEKENIMTKEEIQVALENCEKFKARYMR</sequence>
<keyword evidence="7" id="KW-0539">Nucleus</keyword>
<proteinExistence type="inferred from homology"/>
<feature type="signal peptide" evidence="18">
    <location>
        <begin position="1"/>
        <end position="22"/>
    </location>
</feature>
<evidence type="ECO:0000256" key="17">
    <source>
        <dbReference type="ARBA" id="ARBA00048945"/>
    </source>
</evidence>
<keyword evidence="5" id="KW-0694">RNA-binding</keyword>
<evidence type="ECO:0000256" key="13">
    <source>
        <dbReference type="ARBA" id="ARBA00042015"/>
    </source>
</evidence>
<dbReference type="OrthoDB" id="5950381at2759"/>
<evidence type="ECO:0000256" key="7">
    <source>
        <dbReference type="ARBA" id="ARBA00023242"/>
    </source>
</evidence>
<keyword evidence="18" id="KW-0732">Signal</keyword>
<evidence type="ECO:0000256" key="12">
    <source>
        <dbReference type="ARBA" id="ARBA00041656"/>
    </source>
</evidence>
<dbReference type="PANTHER" id="PTHR31699:SF1">
    <property type="entry name" value="U8 SNORNA-DECAPPING ENZYME"/>
    <property type="match status" value="1"/>
</dbReference>
<feature type="domain" description="Nudix hydrolase" evidence="19">
    <location>
        <begin position="76"/>
        <end position="213"/>
    </location>
</feature>
<name>A0A1S3KGB4_LINAN</name>
<dbReference type="KEGG" id="lak:106181443"/>
<dbReference type="GO" id="GO:0005654">
    <property type="term" value="C:nucleoplasm"/>
    <property type="evidence" value="ECO:0007669"/>
    <property type="project" value="UniProtKB-SubCell"/>
</dbReference>
<dbReference type="RefSeq" id="XP_013421271.1">
    <property type="nucleotide sequence ID" value="XM_013565817.1"/>
</dbReference>
<dbReference type="GO" id="GO:1990174">
    <property type="term" value="F:phosphodiesterase decapping endonuclease activity"/>
    <property type="evidence" value="ECO:0007669"/>
    <property type="project" value="TreeGrafter"/>
</dbReference>
<evidence type="ECO:0000313" key="21">
    <source>
        <dbReference type="RefSeq" id="XP_013421271.1"/>
    </source>
</evidence>
<feature type="chain" id="PRO_5010262746" description="U8 snoRNA-decapping enzyme" evidence="18">
    <location>
        <begin position="23"/>
        <end position="259"/>
    </location>
</feature>
<dbReference type="PROSITE" id="PS00893">
    <property type="entry name" value="NUDIX_BOX"/>
    <property type="match status" value="1"/>
</dbReference>
<evidence type="ECO:0000256" key="10">
    <source>
        <dbReference type="ARBA" id="ARBA00039871"/>
    </source>
</evidence>
<keyword evidence="4" id="KW-0378">Hydrolase</keyword>
<dbReference type="STRING" id="7574.A0A1S3KGB4"/>
<dbReference type="GO" id="GO:0016077">
    <property type="term" value="P:sno(s)RNA catabolic process"/>
    <property type="evidence" value="ECO:0007669"/>
    <property type="project" value="TreeGrafter"/>
</dbReference>
<dbReference type="GeneID" id="106181443"/>
<dbReference type="GO" id="GO:0006402">
    <property type="term" value="P:mRNA catabolic process"/>
    <property type="evidence" value="ECO:0007669"/>
    <property type="project" value="TreeGrafter"/>
</dbReference>
<evidence type="ECO:0000256" key="3">
    <source>
        <dbReference type="ARBA" id="ARBA00004642"/>
    </source>
</evidence>
<protein>
    <recommendedName>
        <fullName evidence="10">U8 snoRNA-decapping enzyme</fullName>
        <ecNumber evidence="9">3.6.1.64</ecNumber>
    </recommendedName>
    <alternativeName>
        <fullName evidence="13">IDP phosphatase</fullName>
    </alternativeName>
    <alternativeName>
        <fullName evidence="11">Inosine diphosphate phosphatase</fullName>
    </alternativeName>
    <alternativeName>
        <fullName evidence="12">Nucleoside diphosphate-linked moiety X motif 16</fullName>
    </alternativeName>
    <alternativeName>
        <fullName evidence="14">m7GpppN-mRNA hydrolase</fullName>
    </alternativeName>
</protein>
<dbReference type="GO" id="GO:0140933">
    <property type="term" value="F:5'-(N(7)-methylguanosine 5'-triphospho)-[mRNA] hydrolase activity"/>
    <property type="evidence" value="ECO:0007669"/>
    <property type="project" value="UniProtKB-EC"/>
</dbReference>
<dbReference type="InterPro" id="IPR054754">
    <property type="entry name" value="NudT16"/>
</dbReference>
<dbReference type="GO" id="GO:0005730">
    <property type="term" value="C:nucleolus"/>
    <property type="evidence" value="ECO:0007669"/>
    <property type="project" value="UniProtKB-SubCell"/>
</dbReference>
<dbReference type="GO" id="GO:0009117">
    <property type="term" value="P:nucleotide metabolic process"/>
    <property type="evidence" value="ECO:0007669"/>
    <property type="project" value="UniProtKB-KW"/>
</dbReference>
<evidence type="ECO:0000256" key="1">
    <source>
        <dbReference type="ARBA" id="ARBA00001941"/>
    </source>
</evidence>
<comment type="similarity">
    <text evidence="8">Belongs to the Nudix hydrolase family. NUDT16 subfamily.</text>
</comment>
<dbReference type="Pfam" id="PF22327">
    <property type="entry name" value="Nudt16-like"/>
    <property type="match status" value="1"/>
</dbReference>